<comment type="caution">
    <text evidence="2">The sequence shown here is derived from an EMBL/GenBank/DDBJ whole genome shotgun (WGS) entry which is preliminary data.</text>
</comment>
<dbReference type="InterPro" id="IPR002575">
    <property type="entry name" value="Aminoglycoside_PTrfase"/>
</dbReference>
<feature type="domain" description="Aminoglycoside phosphotransferase" evidence="1">
    <location>
        <begin position="83"/>
        <end position="280"/>
    </location>
</feature>
<sequence>MTFPFPKSIDEISAGWFGQCLAEKFPGTEVINLERGTAIHGTATKIEFHLRYNDDGDRHSLPTTLWLKCGLETQIPEQAVHSAIEAAFFRDLVPNLEINVPRPYATAFAPDWSSGVVIYEDLNQRPVEFRKQTGSLSPTEMLDQLDMLAVLHATYWREPALRDIDWLTPGGVIHSNGVLKRFSDFWDYVSPMPRFRQVPNSLMDQERLLKANLALMAADMADPICVVHGDPHIGNMFFDPDGKPGLLDWATVMHGHWAWDVSYAMIINQSVEQRRLLEVQQLQHYLGRLSALGVDAPAMDRAWHDYARHSVYQFNFVLCPPELQPEELCTQSAERACAAIGDLDGLRRVELPTA</sequence>
<dbReference type="OrthoDB" id="3806873at2"/>
<proteinExistence type="predicted"/>
<dbReference type="GO" id="GO:0016740">
    <property type="term" value="F:transferase activity"/>
    <property type="evidence" value="ECO:0007669"/>
    <property type="project" value="UniProtKB-KW"/>
</dbReference>
<reference evidence="3" key="1">
    <citation type="submission" date="2018-08" db="EMBL/GenBank/DDBJ databases">
        <authorList>
            <person name="Kim S.-J."/>
            <person name="Jung G.-Y."/>
        </authorList>
    </citation>
    <scope>NUCLEOTIDE SEQUENCE [LARGE SCALE GENOMIC DNA]</scope>
    <source>
        <strain evidence="3">GY_G</strain>
    </source>
</reference>
<dbReference type="PANTHER" id="PTHR23020">
    <property type="entry name" value="UNCHARACTERIZED NUCLEAR HORMONE RECEPTOR-RELATED"/>
    <property type="match status" value="1"/>
</dbReference>
<gene>
    <name evidence="2" type="ORF">DXH95_02395</name>
</gene>
<dbReference type="InterPro" id="IPR052961">
    <property type="entry name" value="Oxido-Kinase-like_Enzymes"/>
</dbReference>
<dbReference type="Gene3D" id="3.90.1200.10">
    <property type="match status" value="1"/>
</dbReference>
<dbReference type="EMBL" id="QRGP01000001">
    <property type="protein sequence ID" value="RDV06304.1"/>
    <property type="molecule type" value="Genomic_DNA"/>
</dbReference>
<keyword evidence="3" id="KW-1185">Reference proteome</keyword>
<dbReference type="Pfam" id="PF01636">
    <property type="entry name" value="APH"/>
    <property type="match status" value="1"/>
</dbReference>
<evidence type="ECO:0000259" key="1">
    <source>
        <dbReference type="Pfam" id="PF01636"/>
    </source>
</evidence>
<dbReference type="AlphaFoldDB" id="A0A371BFE8"/>
<protein>
    <submittedName>
        <fullName evidence="2">Aminoglycoside phosphotransferase family protein</fullName>
    </submittedName>
</protein>
<evidence type="ECO:0000313" key="2">
    <source>
        <dbReference type="EMBL" id="RDV06304.1"/>
    </source>
</evidence>
<dbReference type="SUPFAM" id="SSF56112">
    <property type="entry name" value="Protein kinase-like (PK-like)"/>
    <property type="match status" value="1"/>
</dbReference>
<evidence type="ECO:0000313" key="3">
    <source>
        <dbReference type="Proteomes" id="UP000263833"/>
    </source>
</evidence>
<dbReference type="Proteomes" id="UP000263833">
    <property type="component" value="Unassembled WGS sequence"/>
</dbReference>
<accession>A0A371BFE8</accession>
<dbReference type="InterPro" id="IPR011009">
    <property type="entry name" value="Kinase-like_dom_sf"/>
</dbReference>
<keyword evidence="2" id="KW-0808">Transferase</keyword>
<dbReference type="PANTHER" id="PTHR23020:SF41">
    <property type="entry name" value="AMINOGLYCOSIDE PHOSPHOTRANSFERASE DOMAIN-CONTAINING PROTEIN"/>
    <property type="match status" value="1"/>
</dbReference>
<organism evidence="2 3">
    <name type="scientific">Sphingorhabdus pulchriflava</name>
    <dbReference type="NCBI Taxonomy" id="2292257"/>
    <lineage>
        <taxon>Bacteria</taxon>
        <taxon>Pseudomonadati</taxon>
        <taxon>Pseudomonadota</taxon>
        <taxon>Alphaproteobacteria</taxon>
        <taxon>Sphingomonadales</taxon>
        <taxon>Sphingomonadaceae</taxon>
        <taxon>Sphingorhabdus</taxon>
    </lineage>
</organism>
<name>A0A371BFE8_9SPHN</name>